<sequence>MSIFVSIYSPDKDLCPKISEFAENVFSILKLGERSTFYPDLLTILNRQQSSKITLSSRADIFLASDLVESSCINSNRTSLEQIPPAQEIKEYKSLLLLFSDTVPENIPPSFDFIMPVALTDQADLEGLDKLRGKLDKPFFS</sequence>
<protein>
    <submittedName>
        <fullName evidence="1">Oidioi.mRNA.OKI2018_I69.chr1.g821.t1.cds</fullName>
    </submittedName>
</protein>
<dbReference type="EMBL" id="OU015566">
    <property type="protein sequence ID" value="CAG5103550.1"/>
    <property type="molecule type" value="Genomic_DNA"/>
</dbReference>
<keyword evidence="2" id="KW-1185">Reference proteome</keyword>
<name>A0ABN7SR90_OIKDI</name>
<proteinExistence type="predicted"/>
<reference evidence="1 2" key="1">
    <citation type="submission" date="2021-04" db="EMBL/GenBank/DDBJ databases">
        <authorList>
            <person name="Bliznina A."/>
        </authorList>
    </citation>
    <scope>NUCLEOTIDE SEQUENCE [LARGE SCALE GENOMIC DNA]</scope>
</reference>
<evidence type="ECO:0000313" key="1">
    <source>
        <dbReference type="EMBL" id="CAG5103550.1"/>
    </source>
</evidence>
<organism evidence="1 2">
    <name type="scientific">Oikopleura dioica</name>
    <name type="common">Tunicate</name>
    <dbReference type="NCBI Taxonomy" id="34765"/>
    <lineage>
        <taxon>Eukaryota</taxon>
        <taxon>Metazoa</taxon>
        <taxon>Chordata</taxon>
        <taxon>Tunicata</taxon>
        <taxon>Appendicularia</taxon>
        <taxon>Copelata</taxon>
        <taxon>Oikopleuridae</taxon>
        <taxon>Oikopleura</taxon>
    </lineage>
</organism>
<evidence type="ECO:0000313" key="2">
    <source>
        <dbReference type="Proteomes" id="UP001158576"/>
    </source>
</evidence>
<gene>
    <name evidence="1" type="ORF">OKIOD_LOCUS9586</name>
</gene>
<accession>A0ABN7SR90</accession>
<dbReference type="Proteomes" id="UP001158576">
    <property type="component" value="Chromosome 1"/>
</dbReference>